<dbReference type="SUPFAM" id="SSF54675">
    <property type="entry name" value="Nicotinate/Quinolinate PRTase N-terminal domain-like"/>
    <property type="match status" value="2"/>
</dbReference>
<dbReference type="SUPFAM" id="SSF51690">
    <property type="entry name" value="Nicotinate/Quinolinate PRTase C-terminal domain-like"/>
    <property type="match status" value="1"/>
</dbReference>
<proteinExistence type="inferred from homology"/>
<dbReference type="UniPathway" id="UPA00253">
    <property type="reaction ID" value="UER00331"/>
</dbReference>
<dbReference type="GO" id="GO:0005737">
    <property type="term" value="C:cytoplasm"/>
    <property type="evidence" value="ECO:0007669"/>
    <property type="project" value="TreeGrafter"/>
</dbReference>
<dbReference type="EMBL" id="QXJK01000011">
    <property type="protein sequence ID" value="RIX33871.1"/>
    <property type="molecule type" value="Genomic_DNA"/>
</dbReference>
<keyword evidence="8 11" id="KW-0808">Transferase</keyword>
<dbReference type="GO" id="GO:0004514">
    <property type="term" value="F:nicotinate-nucleotide diphosphorylase (carboxylating) activity"/>
    <property type="evidence" value="ECO:0007669"/>
    <property type="project" value="UniProtKB-EC"/>
</dbReference>
<dbReference type="InterPro" id="IPR037128">
    <property type="entry name" value="Quinolinate_PRibosylTase_N_sf"/>
</dbReference>
<keyword evidence="17" id="KW-1185">Reference proteome</keyword>
<evidence type="ECO:0000256" key="7">
    <source>
        <dbReference type="ARBA" id="ARBA00022676"/>
    </source>
</evidence>
<name>A0A418Q5J2_9CORY</name>
<feature type="binding site" evidence="12">
    <location>
        <position position="195"/>
    </location>
    <ligand>
        <name>substrate</name>
    </ligand>
</feature>
<feature type="binding site" evidence="12">
    <location>
        <position position="245"/>
    </location>
    <ligand>
        <name>substrate</name>
    </ligand>
</feature>
<feature type="binding site" evidence="12">
    <location>
        <begin position="161"/>
        <end position="163"/>
    </location>
    <ligand>
        <name>substrate</name>
    </ligand>
</feature>
<dbReference type="InterPro" id="IPR002638">
    <property type="entry name" value="Quinolinate_PRibosylTrfase_C"/>
</dbReference>
<dbReference type="EC" id="2.4.2.19" evidence="4"/>
<evidence type="ECO:0000256" key="9">
    <source>
        <dbReference type="ARBA" id="ARBA00033102"/>
    </source>
</evidence>
<sequence length="310" mass="32902">MRDALRPLIRAGLAEDFLFGPDAATLATIDPSSRSEAVLRSRERGVVAALAAVPLTFEELPHALPAGSHASHAAPTAQAAHASSAHPSSAHPSGVSVEVLVEDGDTVEPGQDLVRIAGLTASILEAERTMLNIVSHASGIATATRRWVDAVEGTHARIRDTRKTLPGLRELQKYAVRCGGGVNHRMGLGDAAMIKDNHIAGVGDVAEAFGRLTTRFPDLPREIEVDTLEQLRKLLPLRPELILLDNFSPEQTRQAVELTHAASPETKLESSGGLSLEVARDYAEAGVDYLAVGALTHSVRALDVGLDFVV</sequence>
<dbReference type="STRING" id="1451189.CFAL_01250"/>
<reference evidence="16 17" key="1">
    <citation type="submission" date="2018-09" db="EMBL/GenBank/DDBJ databases">
        <title>Optimization and identification of Corynebacterium falsenii FN1-14 from fish paste.</title>
        <authorList>
            <person name="Daroonpunt R."/>
            <person name="Tanasupawat S."/>
        </authorList>
    </citation>
    <scope>NUCLEOTIDE SEQUENCE [LARGE SCALE GENOMIC DNA]</scope>
    <source>
        <strain evidence="16 17">FN1-14</strain>
    </source>
</reference>
<evidence type="ECO:0000313" key="16">
    <source>
        <dbReference type="EMBL" id="RIX33871.1"/>
    </source>
</evidence>
<evidence type="ECO:0000256" key="6">
    <source>
        <dbReference type="ARBA" id="ARBA00022642"/>
    </source>
</evidence>
<evidence type="ECO:0000313" key="17">
    <source>
        <dbReference type="Proteomes" id="UP000285278"/>
    </source>
</evidence>
<feature type="compositionally biased region" description="Low complexity" evidence="13">
    <location>
        <begin position="68"/>
        <end position="93"/>
    </location>
</feature>
<evidence type="ECO:0000256" key="12">
    <source>
        <dbReference type="PIRSR" id="PIRSR006250-1"/>
    </source>
</evidence>
<feature type="binding site" evidence="12">
    <location>
        <begin position="292"/>
        <end position="294"/>
    </location>
    <ligand>
        <name>substrate</name>
    </ligand>
</feature>
<comment type="function">
    <text evidence="1">Involved in the catabolism of quinolinic acid (QA).</text>
</comment>
<feature type="region of interest" description="Disordered" evidence="13">
    <location>
        <begin position="66"/>
        <end position="93"/>
    </location>
</feature>
<dbReference type="Pfam" id="PF01729">
    <property type="entry name" value="QRPTase_C"/>
    <property type="match status" value="1"/>
</dbReference>
<evidence type="ECO:0000256" key="1">
    <source>
        <dbReference type="ARBA" id="ARBA00003237"/>
    </source>
</evidence>
<dbReference type="Gene3D" id="3.90.1170.20">
    <property type="entry name" value="Quinolinate phosphoribosyl transferase, N-terminal domain"/>
    <property type="match status" value="1"/>
</dbReference>
<comment type="catalytic activity">
    <reaction evidence="10">
        <text>nicotinate beta-D-ribonucleotide + CO2 + diphosphate = quinolinate + 5-phospho-alpha-D-ribose 1-diphosphate + 2 H(+)</text>
        <dbReference type="Rhea" id="RHEA:12733"/>
        <dbReference type="ChEBI" id="CHEBI:15378"/>
        <dbReference type="ChEBI" id="CHEBI:16526"/>
        <dbReference type="ChEBI" id="CHEBI:29959"/>
        <dbReference type="ChEBI" id="CHEBI:33019"/>
        <dbReference type="ChEBI" id="CHEBI:57502"/>
        <dbReference type="ChEBI" id="CHEBI:58017"/>
        <dbReference type="EC" id="2.4.2.19"/>
    </reaction>
</comment>
<evidence type="ECO:0000256" key="4">
    <source>
        <dbReference type="ARBA" id="ARBA00011944"/>
    </source>
</evidence>
<comment type="caution">
    <text evidence="16">The sequence shown here is derived from an EMBL/GenBank/DDBJ whole genome shotgun (WGS) entry which is preliminary data.</text>
</comment>
<dbReference type="InterPro" id="IPR022412">
    <property type="entry name" value="Quinolinate_PRibosylTrfase_N"/>
</dbReference>
<dbReference type="RefSeq" id="WP_119665138.1">
    <property type="nucleotide sequence ID" value="NZ_QXJK01000011.1"/>
</dbReference>
<dbReference type="PANTHER" id="PTHR32179:SF3">
    <property type="entry name" value="NICOTINATE-NUCLEOTIDE PYROPHOSPHORYLASE [CARBOXYLATING]"/>
    <property type="match status" value="1"/>
</dbReference>
<keyword evidence="6" id="KW-0662">Pyridine nucleotide biosynthesis</keyword>
<dbReference type="AlphaFoldDB" id="A0A418Q5J2"/>
<feature type="domain" description="Quinolinate phosphoribosyl transferase N-terminal" evidence="15">
    <location>
        <begin position="93"/>
        <end position="138"/>
    </location>
</feature>
<dbReference type="InterPro" id="IPR027277">
    <property type="entry name" value="NadC/ModD"/>
</dbReference>
<dbReference type="Proteomes" id="UP000285278">
    <property type="component" value="Unassembled WGS sequence"/>
</dbReference>
<evidence type="ECO:0000256" key="10">
    <source>
        <dbReference type="ARBA" id="ARBA00047445"/>
    </source>
</evidence>
<dbReference type="PIRSF" id="PIRSF006250">
    <property type="entry name" value="NadC_ModD"/>
    <property type="match status" value="1"/>
</dbReference>
<organism evidence="16 17">
    <name type="scientific">Corynebacterium falsenii</name>
    <dbReference type="NCBI Taxonomy" id="108486"/>
    <lineage>
        <taxon>Bacteria</taxon>
        <taxon>Bacillati</taxon>
        <taxon>Actinomycetota</taxon>
        <taxon>Actinomycetes</taxon>
        <taxon>Mycobacteriales</taxon>
        <taxon>Corynebacteriaceae</taxon>
        <taxon>Corynebacterium</taxon>
    </lineage>
</organism>
<comment type="pathway">
    <text evidence="2">Cofactor biosynthesis; NAD(+) biosynthesis; nicotinate D-ribonucleotide from quinolinate: step 1/1.</text>
</comment>
<dbReference type="Gene3D" id="3.20.20.70">
    <property type="entry name" value="Aldolase class I"/>
    <property type="match status" value="1"/>
</dbReference>
<evidence type="ECO:0000256" key="5">
    <source>
        <dbReference type="ARBA" id="ARBA00020990"/>
    </source>
</evidence>
<gene>
    <name evidence="16" type="primary">nadC</name>
    <name evidence="16" type="ORF">D3M95_09260</name>
</gene>
<dbReference type="InterPro" id="IPR013785">
    <property type="entry name" value="Aldolase_TIM"/>
</dbReference>
<evidence type="ECO:0000259" key="15">
    <source>
        <dbReference type="Pfam" id="PF02749"/>
    </source>
</evidence>
<protein>
    <recommendedName>
        <fullName evidence="5">Nicotinate-nucleotide pyrophosphorylase [carboxylating]</fullName>
        <ecNumber evidence="4">2.4.2.19</ecNumber>
    </recommendedName>
    <alternativeName>
        <fullName evidence="9">Quinolinate phosphoribosyltransferase [decarboxylating]</fullName>
    </alternativeName>
</protein>
<dbReference type="CDD" id="cd01572">
    <property type="entry name" value="QPRTase"/>
    <property type="match status" value="1"/>
</dbReference>
<dbReference type="NCBIfam" id="TIGR00078">
    <property type="entry name" value="nadC"/>
    <property type="match status" value="1"/>
</dbReference>
<dbReference type="OrthoDB" id="9782546at2"/>
<evidence type="ECO:0000256" key="8">
    <source>
        <dbReference type="ARBA" id="ARBA00022679"/>
    </source>
</evidence>
<dbReference type="GO" id="GO:0034213">
    <property type="term" value="P:quinolinate catabolic process"/>
    <property type="evidence" value="ECO:0007669"/>
    <property type="project" value="TreeGrafter"/>
</dbReference>
<evidence type="ECO:0000256" key="2">
    <source>
        <dbReference type="ARBA" id="ARBA00004893"/>
    </source>
</evidence>
<evidence type="ECO:0000259" key="14">
    <source>
        <dbReference type="Pfam" id="PF01729"/>
    </source>
</evidence>
<dbReference type="InterPro" id="IPR036068">
    <property type="entry name" value="Nicotinate_pribotase-like_C"/>
</dbReference>
<evidence type="ECO:0000256" key="3">
    <source>
        <dbReference type="ARBA" id="ARBA00009400"/>
    </source>
</evidence>
<feature type="binding site" evidence="12">
    <location>
        <begin position="271"/>
        <end position="273"/>
    </location>
    <ligand>
        <name>substrate</name>
    </ligand>
</feature>
<feature type="binding site" evidence="12">
    <location>
        <position position="128"/>
    </location>
    <ligand>
        <name>substrate</name>
    </ligand>
</feature>
<dbReference type="Pfam" id="PF02749">
    <property type="entry name" value="QRPTase_N"/>
    <property type="match status" value="1"/>
</dbReference>
<dbReference type="PANTHER" id="PTHR32179">
    <property type="entry name" value="NICOTINATE-NUCLEOTIDE PYROPHOSPHORYLASE [CARBOXYLATING]"/>
    <property type="match status" value="1"/>
</dbReference>
<feature type="domain" description="Quinolinate phosphoribosyl transferase C-terminal" evidence="14">
    <location>
        <begin position="140"/>
        <end position="307"/>
    </location>
</feature>
<feature type="binding site" evidence="12">
    <location>
        <position position="224"/>
    </location>
    <ligand>
        <name>substrate</name>
    </ligand>
</feature>
<comment type="similarity">
    <text evidence="3 11">Belongs to the NadC/ModD family.</text>
</comment>
<evidence type="ECO:0000256" key="11">
    <source>
        <dbReference type="PIRNR" id="PIRNR006250"/>
    </source>
</evidence>
<evidence type="ECO:0000256" key="13">
    <source>
        <dbReference type="SAM" id="MobiDB-lite"/>
    </source>
</evidence>
<dbReference type="FunFam" id="3.20.20.70:FF:000030">
    <property type="entry name" value="Nicotinate-nucleotide pyrophosphorylase, carboxylating"/>
    <property type="match status" value="1"/>
</dbReference>
<dbReference type="InterPro" id="IPR004393">
    <property type="entry name" value="NadC"/>
</dbReference>
<accession>A0A418Q5J2</accession>
<feature type="binding site" evidence="12">
    <location>
        <position position="185"/>
    </location>
    <ligand>
        <name>substrate</name>
    </ligand>
</feature>
<dbReference type="GO" id="GO:0009435">
    <property type="term" value="P:NAD+ biosynthetic process"/>
    <property type="evidence" value="ECO:0007669"/>
    <property type="project" value="UniProtKB-UniPathway"/>
</dbReference>
<keyword evidence="7 11" id="KW-0328">Glycosyltransferase</keyword>